<dbReference type="RefSeq" id="WP_377065387.1">
    <property type="nucleotide sequence ID" value="NZ_JBHSJJ010000007.1"/>
</dbReference>
<evidence type="ECO:0000313" key="2">
    <source>
        <dbReference type="EMBL" id="MFC4872807.1"/>
    </source>
</evidence>
<gene>
    <name evidence="2" type="ORF">ACFPFU_14015</name>
</gene>
<name>A0ABV9T2V4_9BACT</name>
<reference evidence="3" key="1">
    <citation type="journal article" date="2019" name="Int. J. Syst. Evol. Microbiol.">
        <title>The Global Catalogue of Microorganisms (GCM) 10K type strain sequencing project: providing services to taxonomists for standard genome sequencing and annotation.</title>
        <authorList>
            <consortium name="The Broad Institute Genomics Platform"/>
            <consortium name="The Broad Institute Genome Sequencing Center for Infectious Disease"/>
            <person name="Wu L."/>
            <person name="Ma J."/>
        </authorList>
    </citation>
    <scope>NUCLEOTIDE SEQUENCE [LARGE SCALE GENOMIC DNA]</scope>
    <source>
        <strain evidence="3">CGMCC 4.7466</strain>
    </source>
</reference>
<comment type="caution">
    <text evidence="2">The sequence shown here is derived from an EMBL/GenBank/DDBJ whole genome shotgun (WGS) entry which is preliminary data.</text>
</comment>
<accession>A0ABV9T2V4</accession>
<feature type="chain" id="PRO_5045731499" evidence="1">
    <location>
        <begin position="24"/>
        <end position="297"/>
    </location>
</feature>
<proteinExistence type="predicted"/>
<feature type="signal peptide" evidence="1">
    <location>
        <begin position="1"/>
        <end position="23"/>
    </location>
</feature>
<protein>
    <submittedName>
        <fullName evidence="2">DUF5829 family protein</fullName>
    </submittedName>
</protein>
<keyword evidence="1" id="KW-0732">Signal</keyword>
<dbReference type="Pfam" id="PF19147">
    <property type="entry name" value="DUF5829"/>
    <property type="match status" value="1"/>
</dbReference>
<keyword evidence="3" id="KW-1185">Reference proteome</keyword>
<evidence type="ECO:0000256" key="1">
    <source>
        <dbReference type="SAM" id="SignalP"/>
    </source>
</evidence>
<sequence>MRMHPAYFFLFSVSWLVYGNTLAQDTIENPVEFDHMYTVIPEETYQRIINHPIMREVFCNMDRGRPDFSPITPEKKEAYFRFNNHYFELLSSANKWQEPVNQIGIGWVTATDDAHREVYNSLQRYGDNLHMENELDNEGRPQHHTIYVHRQNTSKRSLLNYWIYAYSRDFLENLYGKQPEPFDFTGKAYWKSSYNPAKLASHLVEIGVGLNSEEASVMTDWLSALGFSLERKEDGYLASSPDITFSISVDDQTGANLLIYLRVTLNKECFLDPVYFSDDCFIEFLGKEAYWWFRAKK</sequence>
<organism evidence="2 3">
    <name type="scientific">Negadavirga shengliensis</name>
    <dbReference type="NCBI Taxonomy" id="1389218"/>
    <lineage>
        <taxon>Bacteria</taxon>
        <taxon>Pseudomonadati</taxon>
        <taxon>Bacteroidota</taxon>
        <taxon>Cytophagia</taxon>
        <taxon>Cytophagales</taxon>
        <taxon>Cyclobacteriaceae</taxon>
        <taxon>Negadavirga</taxon>
    </lineage>
</organism>
<dbReference type="Proteomes" id="UP001595818">
    <property type="component" value="Unassembled WGS sequence"/>
</dbReference>
<dbReference type="InterPro" id="IPR043869">
    <property type="entry name" value="DUF5829"/>
</dbReference>
<dbReference type="EMBL" id="JBHSJJ010000007">
    <property type="protein sequence ID" value="MFC4872807.1"/>
    <property type="molecule type" value="Genomic_DNA"/>
</dbReference>
<evidence type="ECO:0000313" key="3">
    <source>
        <dbReference type="Proteomes" id="UP001595818"/>
    </source>
</evidence>